<accession>A0A239PX62</accession>
<dbReference type="CDD" id="cd12797">
    <property type="entry name" value="M23_peptidase"/>
    <property type="match status" value="1"/>
</dbReference>
<dbReference type="EMBL" id="FZQA01000006">
    <property type="protein sequence ID" value="SNT74909.1"/>
    <property type="molecule type" value="Genomic_DNA"/>
</dbReference>
<evidence type="ECO:0000259" key="1">
    <source>
        <dbReference type="Pfam" id="PF01551"/>
    </source>
</evidence>
<dbReference type="InterPro" id="IPR011055">
    <property type="entry name" value="Dup_hybrid_motif"/>
</dbReference>
<dbReference type="AlphaFoldDB" id="A0A239PX62"/>
<name>A0A239PX62_9PROT</name>
<dbReference type="Gene3D" id="2.70.70.10">
    <property type="entry name" value="Glucose Permease (Domain IIA)"/>
    <property type="match status" value="1"/>
</dbReference>
<dbReference type="PANTHER" id="PTHR21666:SF270">
    <property type="entry name" value="MUREIN HYDROLASE ACTIVATOR ENVC"/>
    <property type="match status" value="1"/>
</dbReference>
<keyword evidence="3" id="KW-1185">Reference proteome</keyword>
<proteinExistence type="predicted"/>
<evidence type="ECO:0000313" key="2">
    <source>
        <dbReference type="EMBL" id="SNT74909.1"/>
    </source>
</evidence>
<dbReference type="SUPFAM" id="SSF51261">
    <property type="entry name" value="Duplicated hybrid motif"/>
    <property type="match status" value="1"/>
</dbReference>
<sequence>MPRRTFRRAPLRFQVRAILKSSRRINFPCGLRRLSWGMVALVPSLRIVAPAVALAVLAGCATAPRPAGGDFPQTLRLCPGGGIANAPPAHGDGRVRDFDPMIVARGVMLARAPVEGCLSSGYGPRRGGAGAFHKGVDLYTGRPRPVLAAGDGIVAEAGKRRGFGDTILIRHRNGVETRYAHLSGFAPGMRRGARVRAGDVIGRTGRTGNATAVHLHYEVLIDGKALNPLTVGR</sequence>
<dbReference type="InterPro" id="IPR016047">
    <property type="entry name" value="M23ase_b-sheet_dom"/>
</dbReference>
<evidence type="ECO:0000313" key="3">
    <source>
        <dbReference type="Proteomes" id="UP000198346"/>
    </source>
</evidence>
<dbReference type="InterPro" id="IPR050570">
    <property type="entry name" value="Cell_wall_metabolism_enzyme"/>
</dbReference>
<dbReference type="GO" id="GO:0004222">
    <property type="term" value="F:metalloendopeptidase activity"/>
    <property type="evidence" value="ECO:0007669"/>
    <property type="project" value="TreeGrafter"/>
</dbReference>
<feature type="domain" description="M23ase beta-sheet core" evidence="1">
    <location>
        <begin position="132"/>
        <end position="228"/>
    </location>
</feature>
<dbReference type="Proteomes" id="UP000198346">
    <property type="component" value="Unassembled WGS sequence"/>
</dbReference>
<reference evidence="2 3" key="1">
    <citation type="submission" date="2017-07" db="EMBL/GenBank/DDBJ databases">
        <authorList>
            <person name="Sun Z.S."/>
            <person name="Albrecht U."/>
            <person name="Echele G."/>
            <person name="Lee C.C."/>
        </authorList>
    </citation>
    <scope>NUCLEOTIDE SEQUENCE [LARGE SCALE GENOMIC DNA]</scope>
    <source>
        <strain evidence="2 3">CGMCC 1.12710</strain>
    </source>
</reference>
<organism evidence="2 3">
    <name type="scientific">Amphiplicatus metriothermophilus</name>
    <dbReference type="NCBI Taxonomy" id="1519374"/>
    <lineage>
        <taxon>Bacteria</taxon>
        <taxon>Pseudomonadati</taxon>
        <taxon>Pseudomonadota</taxon>
        <taxon>Alphaproteobacteria</taxon>
        <taxon>Parvularculales</taxon>
        <taxon>Parvularculaceae</taxon>
        <taxon>Amphiplicatus</taxon>
    </lineage>
</organism>
<protein>
    <submittedName>
        <fullName evidence="2">Peptidase family M23</fullName>
    </submittedName>
</protein>
<gene>
    <name evidence="2" type="ORF">SAMN06297382_2500</name>
</gene>
<dbReference type="PANTHER" id="PTHR21666">
    <property type="entry name" value="PEPTIDASE-RELATED"/>
    <property type="match status" value="1"/>
</dbReference>
<dbReference type="Pfam" id="PF01551">
    <property type="entry name" value="Peptidase_M23"/>
    <property type="match status" value="1"/>
</dbReference>